<keyword evidence="8" id="KW-1185">Reference proteome</keyword>
<dbReference type="InterPro" id="IPR014776">
    <property type="entry name" value="4pyrrole_Mease_sub2"/>
</dbReference>
<dbReference type="GO" id="GO:0046026">
    <property type="term" value="F:precorrin-4 C11-methyltransferase activity"/>
    <property type="evidence" value="ECO:0007669"/>
    <property type="project" value="InterPro"/>
</dbReference>
<comment type="similarity">
    <text evidence="1">Belongs to the precorrin methyltransferase family.</text>
</comment>
<dbReference type="AlphaFoldDB" id="A0A0M6WU05"/>
<keyword evidence="3 7" id="KW-0489">Methyltransferase</keyword>
<proteinExistence type="inferred from homology"/>
<dbReference type="Pfam" id="PF00590">
    <property type="entry name" value="TP_methylase"/>
    <property type="match status" value="1"/>
</dbReference>
<evidence type="ECO:0000256" key="1">
    <source>
        <dbReference type="ARBA" id="ARBA00005879"/>
    </source>
</evidence>
<feature type="domain" description="Tetrapyrrole methylase" evidence="6">
    <location>
        <begin position="1"/>
        <end position="208"/>
    </location>
</feature>
<sequence length="273" mass="29864">MIYFVGAGSGAPDLITVRGMRLLQKADVIIYAGSLVNPQLLDYAKEGCEIHNSAKMTLEEVISVMEQAEKNNLITIRLHTGEPSIYGAVREQMDILDQKGIAYESCPGVSACFGAAASLNLEYTLPDVSQSLIITRMAGRTAVPEKESIESFAAHHASMAIYLSTGMLEELSRRLVNGGYEPDTPAALVYKATWSDEEAYICTVQELAAVAKKHNITKTALVLVGDVISNQHYTRSRLYAPDFTTEFRKAKTQNTVENEGVMCNIHAGKELPE</sequence>
<evidence type="ECO:0000256" key="4">
    <source>
        <dbReference type="ARBA" id="ARBA00022679"/>
    </source>
</evidence>
<accession>A0A0M6WU05</accession>
<dbReference type="RefSeq" id="WP_055068356.1">
    <property type="nucleotide sequence ID" value="NZ_CP173697.1"/>
</dbReference>
<evidence type="ECO:0000313" key="7">
    <source>
        <dbReference type="EMBL" id="CRL40918.1"/>
    </source>
</evidence>
<reference evidence="8" key="1">
    <citation type="submission" date="2015-05" db="EMBL/GenBank/DDBJ databases">
        <authorList>
            <consortium name="Pathogen Informatics"/>
        </authorList>
    </citation>
    <scope>NUCLEOTIDE SEQUENCE [LARGE SCALE GENOMIC DNA]</scope>
    <source>
        <strain evidence="8">M72</strain>
    </source>
</reference>
<dbReference type="PANTHER" id="PTHR45790:SF4">
    <property type="entry name" value="COBALT-PRECORRIN-4 C(11)-METHYLTRANSFERASE"/>
    <property type="match status" value="1"/>
</dbReference>
<dbReference type="EMBL" id="CVRR01000037">
    <property type="protein sequence ID" value="CRL40918.1"/>
    <property type="molecule type" value="Genomic_DNA"/>
</dbReference>
<evidence type="ECO:0000256" key="3">
    <source>
        <dbReference type="ARBA" id="ARBA00022603"/>
    </source>
</evidence>
<organism evidence="7 8">
    <name type="scientific">Roseburia faecis</name>
    <dbReference type="NCBI Taxonomy" id="301302"/>
    <lineage>
        <taxon>Bacteria</taxon>
        <taxon>Bacillati</taxon>
        <taxon>Bacillota</taxon>
        <taxon>Clostridia</taxon>
        <taxon>Lachnospirales</taxon>
        <taxon>Lachnospiraceae</taxon>
        <taxon>Roseburia</taxon>
    </lineage>
</organism>
<dbReference type="CDD" id="cd11641">
    <property type="entry name" value="Precorrin-4_C11-MT"/>
    <property type="match status" value="1"/>
</dbReference>
<dbReference type="Gene3D" id="3.40.1010.10">
    <property type="entry name" value="Cobalt-precorrin-4 Transmethylase, Domain 1"/>
    <property type="match status" value="1"/>
</dbReference>
<evidence type="ECO:0000259" key="6">
    <source>
        <dbReference type="Pfam" id="PF00590"/>
    </source>
</evidence>
<evidence type="ECO:0000256" key="2">
    <source>
        <dbReference type="ARBA" id="ARBA00022573"/>
    </source>
</evidence>
<dbReference type="OrthoDB" id="9815856at2"/>
<dbReference type="PANTHER" id="PTHR45790">
    <property type="entry name" value="SIROHEME SYNTHASE-RELATED"/>
    <property type="match status" value="1"/>
</dbReference>
<dbReference type="Gene3D" id="3.30.950.10">
    <property type="entry name" value="Methyltransferase, Cobalt-precorrin-4 Transmethylase, Domain 2"/>
    <property type="match status" value="1"/>
</dbReference>
<protein>
    <submittedName>
        <fullName evidence="7">Precorrin-4 C11-methyltransferase</fullName>
    </submittedName>
</protein>
<dbReference type="NCBIfam" id="TIGR01465">
    <property type="entry name" value="cobM_cbiF"/>
    <property type="match status" value="1"/>
</dbReference>
<dbReference type="InterPro" id="IPR035996">
    <property type="entry name" value="4pyrrol_Methylase_sf"/>
</dbReference>
<dbReference type="STRING" id="301302.ERS852420_01697"/>
<dbReference type="InterPro" id="IPR050161">
    <property type="entry name" value="Siro_Cobalamin_biosynth"/>
</dbReference>
<dbReference type="GO" id="GO:0009236">
    <property type="term" value="P:cobalamin biosynthetic process"/>
    <property type="evidence" value="ECO:0007669"/>
    <property type="project" value="UniProtKB-KW"/>
</dbReference>
<dbReference type="GO" id="GO:0032259">
    <property type="term" value="P:methylation"/>
    <property type="evidence" value="ECO:0007669"/>
    <property type="project" value="UniProtKB-KW"/>
</dbReference>
<gene>
    <name evidence="7" type="ORF">M72_11011</name>
</gene>
<keyword evidence="2" id="KW-0169">Cobalamin biosynthesis</keyword>
<name>A0A0M6WU05_9FIRM</name>
<evidence type="ECO:0000256" key="5">
    <source>
        <dbReference type="ARBA" id="ARBA00022691"/>
    </source>
</evidence>
<dbReference type="InterPro" id="IPR006362">
    <property type="entry name" value="Cbl_synth_CobM/CibF"/>
</dbReference>
<dbReference type="InterPro" id="IPR000878">
    <property type="entry name" value="4pyrrol_Mease"/>
</dbReference>
<dbReference type="InterPro" id="IPR014777">
    <property type="entry name" value="4pyrrole_Mease_sub1"/>
</dbReference>
<dbReference type="Proteomes" id="UP000049979">
    <property type="component" value="Unassembled WGS sequence"/>
</dbReference>
<evidence type="ECO:0000313" key="8">
    <source>
        <dbReference type="Proteomes" id="UP000049979"/>
    </source>
</evidence>
<keyword evidence="5" id="KW-0949">S-adenosyl-L-methionine</keyword>
<dbReference type="SUPFAM" id="SSF53790">
    <property type="entry name" value="Tetrapyrrole methylase"/>
    <property type="match status" value="1"/>
</dbReference>
<keyword evidence="4 7" id="KW-0808">Transferase</keyword>